<feature type="domain" description="DUF4268" evidence="1">
    <location>
        <begin position="180"/>
        <end position="310"/>
    </location>
</feature>
<accession>A0A0G0YVN6</accession>
<evidence type="ECO:0000313" key="3">
    <source>
        <dbReference type="Proteomes" id="UP000034753"/>
    </source>
</evidence>
<dbReference type="Proteomes" id="UP000034753">
    <property type="component" value="Unassembled WGS sequence"/>
</dbReference>
<dbReference type="Pfam" id="PF14088">
    <property type="entry name" value="DUF4268"/>
    <property type="match status" value="1"/>
</dbReference>
<dbReference type="EMBL" id="LCBN01000018">
    <property type="protein sequence ID" value="KKS13741.1"/>
    <property type="molecule type" value="Genomic_DNA"/>
</dbReference>
<evidence type="ECO:0000313" key="2">
    <source>
        <dbReference type="EMBL" id="KKS13741.1"/>
    </source>
</evidence>
<reference evidence="2 3" key="1">
    <citation type="journal article" date="2015" name="Nature">
        <title>rRNA introns, odd ribosomes, and small enigmatic genomes across a large radiation of phyla.</title>
        <authorList>
            <person name="Brown C.T."/>
            <person name="Hug L.A."/>
            <person name="Thomas B.C."/>
            <person name="Sharon I."/>
            <person name="Castelle C.J."/>
            <person name="Singh A."/>
            <person name="Wilkins M.J."/>
            <person name="Williams K.H."/>
            <person name="Banfield J.F."/>
        </authorList>
    </citation>
    <scope>NUCLEOTIDE SEQUENCE [LARGE SCALE GENOMIC DNA]</scope>
</reference>
<dbReference type="PATRIC" id="fig|1618429.3.peg.431"/>
<dbReference type="GO" id="GO:0003676">
    <property type="term" value="F:nucleic acid binding"/>
    <property type="evidence" value="ECO:0007669"/>
    <property type="project" value="InterPro"/>
</dbReference>
<dbReference type="AlphaFoldDB" id="A0A0G0YVN6"/>
<dbReference type="InterPro" id="IPR011856">
    <property type="entry name" value="tRNA_endonuc-like_dom_sf"/>
</dbReference>
<dbReference type="InterPro" id="IPR025364">
    <property type="entry name" value="DUF4268"/>
</dbReference>
<protein>
    <recommendedName>
        <fullName evidence="1">DUF4268 domain-containing protein</fullName>
    </recommendedName>
</protein>
<evidence type="ECO:0000259" key="1">
    <source>
        <dbReference type="Pfam" id="PF14088"/>
    </source>
</evidence>
<name>A0A0G0YVN6_9BACT</name>
<organism evidence="2 3">
    <name type="scientific">Candidatus Daviesbacteria bacterium GW2011_GWB1_41_5</name>
    <dbReference type="NCBI Taxonomy" id="1618429"/>
    <lineage>
        <taxon>Bacteria</taxon>
        <taxon>Candidatus Daviesiibacteriota</taxon>
    </lineage>
</organism>
<sequence>MSNDKNNLGKLKKVELREAWKHEASNFTQWLAEEENLSLLGDEIGFDIKLLQTEGAVGSFNVDILAEEENTGRKIIIENQLEVTNHDHLGKIITYASGYNAQIVVWVVKDAREEHRQAVDWLNEHTDEDIEFYLVQIELWQIENSPYAPKFEIVSKPNDWTKAVRSSTDTKELTDTKIKQLEFWTQFKEYAKKRQTKLHIRKIYPQHWTDISIGSSEAHLSLIASPREGMLGIDLYIPDDKELYKKLHDHKDQIEADISEKLDWQELQGKKASRTRLSIPTNFDDITKWEDSFEWLLNQAEKFHKVFPKYIKLEEQNET</sequence>
<comment type="caution">
    <text evidence="2">The sequence shown here is derived from an EMBL/GenBank/DDBJ whole genome shotgun (WGS) entry which is preliminary data.</text>
</comment>
<gene>
    <name evidence="2" type="ORF">UU67_C0018G0003</name>
</gene>
<proteinExistence type="predicted"/>
<dbReference type="Gene3D" id="3.40.1350.10">
    <property type="match status" value="1"/>
</dbReference>